<feature type="repeat" description="TPR" evidence="3">
    <location>
        <begin position="501"/>
        <end position="534"/>
    </location>
</feature>
<dbReference type="PANTHER" id="PTHR45641">
    <property type="entry name" value="TETRATRICOPEPTIDE REPEAT PROTEIN (AFU_ORTHOLOGUE AFUA_6G03870)"/>
    <property type="match status" value="1"/>
</dbReference>
<evidence type="ECO:0008006" key="6">
    <source>
        <dbReference type="Google" id="ProtNLM"/>
    </source>
</evidence>
<keyword evidence="5" id="KW-1185">Reference proteome</keyword>
<dbReference type="PROSITE" id="PS50005">
    <property type="entry name" value="TPR"/>
    <property type="match status" value="1"/>
</dbReference>
<sequence>MELRLAVKQAYNFLLQDLKKGGGQGNTYIVFGGRGCGLDLMLEVLENSLRGQGTKVIVSRHRQGLDRLSLYNSILDAWFERHAERDLDRVYREFAEMAGSGKECVILVDGLGEMDAAGLDTFLHVTSMLDRSQVFTVAFFSLVPGQWQDMSAVLQVFRGANIIALRQAEFEDMVAMAGAMGLRLPLYFFNELWKVINHDLSWMGYAISYYRSLGIIDEEGHLEEAKFRYLPVPPRLEIYYHNVYSSLNDVDRRVAEILSFIEMPVDIETLSLLSGMDRAQLASAIDSLVSKGLVREVGTSYEVVSRQVASIFLERMTAAVKRTLAERALASGIMDRLPIRLQVRILAGSDQRKQCEDFVRKNYRLFVGKLDDISEAPALIERLRKHVDDPGVRRLLDFMECDCLYETGRYEDAIACIESKRLEEVDMEASVSRYALSLISLGRFSDAIKFIEGMTPGARSQRVVEILGEAYFRSKKYDIALSLAREAAEMAERAGDRETLGHALNLCGSVFAEQLQYEKARPYFEKALEIKRELGDWMSVLRTLNNIAIVDSFSGNFVEAIGKLTEIINDSFRAGDLVSRLYASYNISELYHMLGRDNESLSYMKDAERLLHMAEDKTVGYLFNRFAAHFHIDHGRYEEALKHSSISRTLADNLGNRDWAEIAMAMEDLSRALLLSVPLQRPQRFKARYGITDEFLPTFYALGACYFTRRGMVQDAMEVASLAVQAASSTSDYYGQKVGEAMQALASLLNGGVPDRIPGEECMERVPTLAMFGLLAQYYSASLRNNGEMVQQTLNMISSLLSRRDVEYMNFMNVTLVEFMERSIGPSIGPLQDLLFSRVDG</sequence>
<dbReference type="InterPro" id="IPR019734">
    <property type="entry name" value="TPR_rpt"/>
</dbReference>
<evidence type="ECO:0000256" key="3">
    <source>
        <dbReference type="PROSITE-ProRule" id="PRU00339"/>
    </source>
</evidence>
<evidence type="ECO:0000313" key="5">
    <source>
        <dbReference type="Proteomes" id="UP000632195"/>
    </source>
</evidence>
<reference evidence="4" key="2">
    <citation type="submission" date="2022-09" db="EMBL/GenBank/DDBJ databases">
        <authorList>
            <person name="Sun Q."/>
            <person name="Ohkuma M."/>
        </authorList>
    </citation>
    <scope>NUCLEOTIDE SEQUENCE</scope>
    <source>
        <strain evidence="4">JCM 13583</strain>
    </source>
</reference>
<evidence type="ECO:0000313" key="4">
    <source>
        <dbReference type="EMBL" id="GGM79154.1"/>
    </source>
</evidence>
<dbReference type="Proteomes" id="UP000632195">
    <property type="component" value="Unassembled WGS sequence"/>
</dbReference>
<dbReference type="EMBL" id="BMNY01000003">
    <property type="protein sequence ID" value="GGM79154.1"/>
    <property type="molecule type" value="Genomic_DNA"/>
</dbReference>
<accession>A0AA37BSR1</accession>
<dbReference type="SUPFAM" id="SSF48452">
    <property type="entry name" value="TPR-like"/>
    <property type="match status" value="2"/>
</dbReference>
<keyword evidence="1" id="KW-0677">Repeat</keyword>
<organism evidence="4 5">
    <name type="scientific">Thermogymnomonas acidicola</name>
    <dbReference type="NCBI Taxonomy" id="399579"/>
    <lineage>
        <taxon>Archaea</taxon>
        <taxon>Methanobacteriati</taxon>
        <taxon>Thermoplasmatota</taxon>
        <taxon>Thermoplasmata</taxon>
        <taxon>Thermoplasmatales</taxon>
        <taxon>Thermogymnomonas</taxon>
    </lineage>
</organism>
<keyword evidence="2 3" id="KW-0802">TPR repeat</keyword>
<dbReference type="RefSeq" id="WP_188681785.1">
    <property type="nucleotide sequence ID" value="NZ_BMNY01000003.1"/>
</dbReference>
<reference evidence="4" key="1">
    <citation type="journal article" date="2014" name="Int. J. Syst. Evol. Microbiol.">
        <title>Complete genome sequence of Corynebacterium casei LMG S-19264T (=DSM 44701T), isolated from a smear-ripened cheese.</title>
        <authorList>
            <consortium name="US DOE Joint Genome Institute (JGI-PGF)"/>
            <person name="Walter F."/>
            <person name="Albersmeier A."/>
            <person name="Kalinowski J."/>
            <person name="Ruckert C."/>
        </authorList>
    </citation>
    <scope>NUCLEOTIDE SEQUENCE</scope>
    <source>
        <strain evidence="4">JCM 13583</strain>
    </source>
</reference>
<dbReference type="Pfam" id="PF13424">
    <property type="entry name" value="TPR_12"/>
    <property type="match status" value="1"/>
</dbReference>
<evidence type="ECO:0000256" key="2">
    <source>
        <dbReference type="ARBA" id="ARBA00022803"/>
    </source>
</evidence>
<evidence type="ECO:0000256" key="1">
    <source>
        <dbReference type="ARBA" id="ARBA00022737"/>
    </source>
</evidence>
<name>A0AA37BSR1_9ARCH</name>
<proteinExistence type="predicted"/>
<dbReference type="InterPro" id="IPR011990">
    <property type="entry name" value="TPR-like_helical_dom_sf"/>
</dbReference>
<dbReference type="AlphaFoldDB" id="A0AA37BSR1"/>
<protein>
    <recommendedName>
        <fullName evidence="6">Tetratricopeptide repeat protein</fullName>
    </recommendedName>
</protein>
<dbReference type="Gene3D" id="1.25.40.10">
    <property type="entry name" value="Tetratricopeptide repeat domain"/>
    <property type="match status" value="1"/>
</dbReference>
<comment type="caution">
    <text evidence="4">The sequence shown here is derived from an EMBL/GenBank/DDBJ whole genome shotgun (WGS) entry which is preliminary data.</text>
</comment>
<gene>
    <name evidence="4" type="ORF">GCM10007108_16710</name>
</gene>